<comment type="caution">
    <text evidence="1">The sequence shown here is derived from an EMBL/GenBank/DDBJ whole genome shotgun (WGS) entry which is preliminary data.</text>
</comment>
<organism evidence="1 2">
    <name type="scientific">Bacillus cytotoxicus</name>
    <dbReference type="NCBI Taxonomy" id="580165"/>
    <lineage>
        <taxon>Bacteria</taxon>
        <taxon>Bacillati</taxon>
        <taxon>Bacillota</taxon>
        <taxon>Bacilli</taxon>
        <taxon>Bacillales</taxon>
        <taxon>Bacillaceae</taxon>
        <taxon>Bacillus</taxon>
        <taxon>Bacillus cereus group</taxon>
    </lineage>
</organism>
<evidence type="ECO:0000313" key="2">
    <source>
        <dbReference type="Proteomes" id="UP000242164"/>
    </source>
</evidence>
<dbReference type="EMBL" id="FMIK01000018">
    <property type="protein sequence ID" value="SCL87122.1"/>
    <property type="molecule type" value="Genomic_DNA"/>
</dbReference>
<evidence type="ECO:0008006" key="3">
    <source>
        <dbReference type="Google" id="ProtNLM"/>
    </source>
</evidence>
<proteinExistence type="predicted"/>
<dbReference type="RefSeq" id="WP_277926407.1">
    <property type="nucleotide sequence ID" value="NZ_CP066179.1"/>
</dbReference>
<reference evidence="1 2" key="1">
    <citation type="submission" date="2016-08" db="EMBL/GenBank/DDBJ databases">
        <authorList>
            <person name="Loux V."/>
            <person name="Rue O."/>
        </authorList>
    </citation>
    <scope>NUCLEOTIDE SEQUENCE [LARGE SCALE GENOMIC DNA]</scope>
    <source>
        <strain evidence="1 2">AFSSA_08CEB44bac</strain>
    </source>
</reference>
<protein>
    <recommendedName>
        <fullName evidence="3">Phr family secreted Rap phosphatase inhibitor</fullName>
    </recommendedName>
</protein>
<evidence type="ECO:0000313" key="1">
    <source>
        <dbReference type="EMBL" id="SCL87122.1"/>
    </source>
</evidence>
<dbReference type="Proteomes" id="UP000242164">
    <property type="component" value="Unassembled WGS sequence"/>
</dbReference>
<accession>A0AAX2CEI1</accession>
<sequence>MKKLFSIIGIVATLALTLSVSPQTDNQVKSIVQMMADGNHGG</sequence>
<dbReference type="AlphaFoldDB" id="A0AAX2CEI1"/>
<name>A0AAX2CEI1_9BACI</name>
<gene>
    <name evidence="1" type="ORF">BCB44BAC_01088</name>
</gene>